<proteinExistence type="predicted"/>
<gene>
    <name evidence="1" type="ORF">EDD40_3996</name>
</gene>
<dbReference type="NCBIfam" id="NF041510">
    <property type="entry name" value="AMED_5909_fam"/>
    <property type="match status" value="1"/>
</dbReference>
<sequence length="174" mass="19447">MNPAEELWSAVRSATTLRHAHDALAKVRPSLEAAQVQWLDFHQRSAETYRRVAESDRGRRKESLFLAELHKEKAEKVAHGLASGTTVRAGSRRVAVLPGRPHEIRLRDDMFAKAMRLAGFQSDYAVAKAMGLHRSTVKRARAGELRPGARFISGALTALAPFDFEDLFEVETQE</sequence>
<dbReference type="InterPro" id="IPR048152">
    <property type="entry name" value="AMED_5909-like"/>
</dbReference>
<dbReference type="RefSeq" id="WP_342777775.1">
    <property type="nucleotide sequence ID" value="NZ_RJKM01000001.1"/>
</dbReference>
<evidence type="ECO:0000313" key="1">
    <source>
        <dbReference type="EMBL" id="ROP38636.1"/>
    </source>
</evidence>
<accession>A0A3N1H894</accession>
<dbReference type="AlphaFoldDB" id="A0A3N1H894"/>
<comment type="caution">
    <text evidence="1">The sequence shown here is derived from an EMBL/GenBank/DDBJ whole genome shotgun (WGS) entry which is preliminary data.</text>
</comment>
<protein>
    <submittedName>
        <fullName evidence="1">Uncharacterized protein</fullName>
    </submittedName>
</protein>
<organism evidence="1 2">
    <name type="scientific">Saccharothrix texasensis</name>
    <dbReference type="NCBI Taxonomy" id="103734"/>
    <lineage>
        <taxon>Bacteria</taxon>
        <taxon>Bacillati</taxon>
        <taxon>Actinomycetota</taxon>
        <taxon>Actinomycetes</taxon>
        <taxon>Pseudonocardiales</taxon>
        <taxon>Pseudonocardiaceae</taxon>
        <taxon>Saccharothrix</taxon>
    </lineage>
</organism>
<keyword evidence="2" id="KW-1185">Reference proteome</keyword>
<name>A0A3N1H894_9PSEU</name>
<dbReference type="Proteomes" id="UP000268727">
    <property type="component" value="Unassembled WGS sequence"/>
</dbReference>
<reference evidence="1 2" key="1">
    <citation type="submission" date="2018-11" db="EMBL/GenBank/DDBJ databases">
        <title>Sequencing the genomes of 1000 actinobacteria strains.</title>
        <authorList>
            <person name="Klenk H.-P."/>
        </authorList>
    </citation>
    <scope>NUCLEOTIDE SEQUENCE [LARGE SCALE GENOMIC DNA]</scope>
    <source>
        <strain evidence="1 2">DSM 44231</strain>
    </source>
</reference>
<dbReference type="EMBL" id="RJKM01000001">
    <property type="protein sequence ID" value="ROP38636.1"/>
    <property type="molecule type" value="Genomic_DNA"/>
</dbReference>
<evidence type="ECO:0000313" key="2">
    <source>
        <dbReference type="Proteomes" id="UP000268727"/>
    </source>
</evidence>